<comment type="caution">
    <text evidence="5">The sequence shown here is derived from an EMBL/GenBank/DDBJ whole genome shotgun (WGS) entry which is preliminary data.</text>
</comment>
<evidence type="ECO:0000256" key="3">
    <source>
        <dbReference type="ARBA" id="ARBA00023163"/>
    </source>
</evidence>
<feature type="domain" description="HTH gntR-type" evidence="4">
    <location>
        <begin position="21"/>
        <end position="88"/>
    </location>
</feature>
<sequence>MEHKDIFEEGSVDTGDNSATKGLGNQVYDALVALILSRELRQGEQIQERALALRLNVSRTPLREAMHRLEGERVLERNSNNRLFVRLVSIQEIMEILHVRRMLEADAVTRATGLIPQARLLALRERIEVLTDAPEPTPADFYEVDTSLHELILEYCENTLLASIISDLRLKTRMFSPKHLEKTRGSAVCKEHLAIVDALIRGDAAAAADETICHINNIRQSIIDKLSAV</sequence>
<evidence type="ECO:0000313" key="5">
    <source>
        <dbReference type="EMBL" id="MEC5342557.1"/>
    </source>
</evidence>
<dbReference type="PANTHER" id="PTHR43537">
    <property type="entry name" value="TRANSCRIPTIONAL REGULATOR, GNTR FAMILY"/>
    <property type="match status" value="1"/>
</dbReference>
<reference evidence="5 6" key="1">
    <citation type="journal article" date="2017" name="Int. J. Syst. Evol. Microbiol.">
        <title>Brenneria populi subsp. brevivirga subsp. nov. isolated from symptomatic bark of Populus x euramericana canker, and description of Brenneria populi subsp. populi subsp. nov.</title>
        <authorList>
            <person name="Zheng M.H."/>
            <person name="Piao C.G."/>
            <person name="Xue H."/>
            <person name="Guo M.W."/>
            <person name="Li Y."/>
        </authorList>
    </citation>
    <scope>NUCLEOTIDE SEQUENCE [LARGE SCALE GENOMIC DNA]</scope>
    <source>
        <strain evidence="5 6">D9-5</strain>
    </source>
</reference>
<name>A0ABU6JPY5_9GAMM</name>
<evidence type="ECO:0000256" key="2">
    <source>
        <dbReference type="ARBA" id="ARBA00023125"/>
    </source>
</evidence>
<dbReference type="InterPro" id="IPR036390">
    <property type="entry name" value="WH_DNA-bd_sf"/>
</dbReference>
<gene>
    <name evidence="5" type="ORF">VSX58_08030</name>
</gene>
<dbReference type="Gene3D" id="1.10.10.10">
    <property type="entry name" value="Winged helix-like DNA-binding domain superfamily/Winged helix DNA-binding domain"/>
    <property type="match status" value="1"/>
</dbReference>
<dbReference type="SMART" id="SM00895">
    <property type="entry name" value="FCD"/>
    <property type="match status" value="1"/>
</dbReference>
<keyword evidence="2" id="KW-0238">DNA-binding</keyword>
<evidence type="ECO:0000313" key="6">
    <source>
        <dbReference type="Proteomes" id="UP001309705"/>
    </source>
</evidence>
<dbReference type="InterPro" id="IPR000524">
    <property type="entry name" value="Tscrpt_reg_HTH_GntR"/>
</dbReference>
<evidence type="ECO:0000256" key="1">
    <source>
        <dbReference type="ARBA" id="ARBA00023015"/>
    </source>
</evidence>
<dbReference type="RefSeq" id="WP_327617631.1">
    <property type="nucleotide sequence ID" value="NZ_JAYWTM010000006.1"/>
</dbReference>
<dbReference type="PROSITE" id="PS50949">
    <property type="entry name" value="HTH_GNTR"/>
    <property type="match status" value="1"/>
</dbReference>
<dbReference type="Gene3D" id="1.20.120.530">
    <property type="entry name" value="GntR ligand-binding domain-like"/>
    <property type="match status" value="1"/>
</dbReference>
<keyword evidence="3" id="KW-0804">Transcription</keyword>
<organism evidence="5 6">
    <name type="scientific">Brenneria populi</name>
    <dbReference type="NCBI Taxonomy" id="1505588"/>
    <lineage>
        <taxon>Bacteria</taxon>
        <taxon>Pseudomonadati</taxon>
        <taxon>Pseudomonadota</taxon>
        <taxon>Gammaproteobacteria</taxon>
        <taxon>Enterobacterales</taxon>
        <taxon>Pectobacteriaceae</taxon>
        <taxon>Brenneria</taxon>
    </lineage>
</organism>
<keyword evidence="6" id="KW-1185">Reference proteome</keyword>
<dbReference type="CDD" id="cd07377">
    <property type="entry name" value="WHTH_GntR"/>
    <property type="match status" value="1"/>
</dbReference>
<evidence type="ECO:0000259" key="4">
    <source>
        <dbReference type="PROSITE" id="PS50949"/>
    </source>
</evidence>
<dbReference type="Proteomes" id="UP001309705">
    <property type="component" value="Unassembled WGS sequence"/>
</dbReference>
<dbReference type="InterPro" id="IPR036388">
    <property type="entry name" value="WH-like_DNA-bd_sf"/>
</dbReference>
<dbReference type="Pfam" id="PF00392">
    <property type="entry name" value="GntR"/>
    <property type="match status" value="1"/>
</dbReference>
<keyword evidence="1" id="KW-0805">Transcription regulation</keyword>
<accession>A0ABU6JPY5</accession>
<dbReference type="PANTHER" id="PTHR43537:SF24">
    <property type="entry name" value="GLUCONATE OPERON TRANSCRIPTIONAL REPRESSOR"/>
    <property type="match status" value="1"/>
</dbReference>
<dbReference type="SUPFAM" id="SSF46785">
    <property type="entry name" value="Winged helix' DNA-binding domain"/>
    <property type="match status" value="1"/>
</dbReference>
<dbReference type="EMBL" id="JAYWTM010000006">
    <property type="protein sequence ID" value="MEC5342557.1"/>
    <property type="molecule type" value="Genomic_DNA"/>
</dbReference>
<dbReference type="SMART" id="SM00345">
    <property type="entry name" value="HTH_GNTR"/>
    <property type="match status" value="1"/>
</dbReference>
<proteinExistence type="predicted"/>
<protein>
    <submittedName>
        <fullName evidence="5">GntR family transcriptional regulator</fullName>
    </submittedName>
</protein>
<dbReference type="InterPro" id="IPR011711">
    <property type="entry name" value="GntR_C"/>
</dbReference>
<dbReference type="SUPFAM" id="SSF48008">
    <property type="entry name" value="GntR ligand-binding domain-like"/>
    <property type="match status" value="1"/>
</dbReference>
<dbReference type="Pfam" id="PF07729">
    <property type="entry name" value="FCD"/>
    <property type="match status" value="1"/>
</dbReference>
<dbReference type="InterPro" id="IPR008920">
    <property type="entry name" value="TF_FadR/GntR_C"/>
</dbReference>